<dbReference type="Gene3D" id="3.20.20.70">
    <property type="entry name" value="Aldolase class I"/>
    <property type="match status" value="1"/>
</dbReference>
<dbReference type="SUPFAM" id="SSF51412">
    <property type="entry name" value="Inosine monophosphate dehydrogenase (IMPDH)"/>
    <property type="match status" value="1"/>
</dbReference>
<comment type="caution">
    <text evidence="1">The sequence shown here is derived from an EMBL/GenBank/DDBJ whole genome shotgun (WGS) entry which is preliminary data.</text>
</comment>
<dbReference type="PANTHER" id="PTHR32332:SF20">
    <property type="entry name" value="2-NITROPROPANE DIOXYGENASE-LIKE PROTEIN"/>
    <property type="match status" value="1"/>
</dbReference>
<sequence length="173" mass="18187">MPRAPAMPACLAPRRCPHASRPGDARMPRAPAMPACLAPRRCPHASRPGDARMPRAPAMPACLAPRRCPHASRPGDARMPRAPAMPACLAPRRCPHASRPGDARMPLTLAMTDDGLITLVPRVVDLDGDQEIPVIVAGGIVDSQGYVADLALGSQGVYLGTRWTSAQVDIGVG</sequence>
<dbReference type="AlphaFoldDB" id="A0AAN9NR88"/>
<dbReference type="InterPro" id="IPR013785">
    <property type="entry name" value="Aldolase_TIM"/>
</dbReference>
<accession>A0AAN9NR88</accession>
<keyword evidence="2" id="KW-1185">Reference proteome</keyword>
<dbReference type="Proteomes" id="UP001374584">
    <property type="component" value="Unassembled WGS sequence"/>
</dbReference>
<dbReference type="PANTHER" id="PTHR32332">
    <property type="entry name" value="2-NITROPROPANE DIOXYGENASE"/>
    <property type="match status" value="1"/>
</dbReference>
<evidence type="ECO:0000313" key="2">
    <source>
        <dbReference type="Proteomes" id="UP001374584"/>
    </source>
</evidence>
<reference evidence="1 2" key="1">
    <citation type="submission" date="2024-01" db="EMBL/GenBank/DDBJ databases">
        <title>The genomes of 5 underutilized Papilionoideae crops provide insights into root nodulation and disease resistanc.</title>
        <authorList>
            <person name="Jiang F."/>
        </authorList>
    </citation>
    <scope>NUCLEOTIDE SEQUENCE [LARGE SCALE GENOMIC DNA]</scope>
    <source>
        <strain evidence="1">JINMINGXINNONG_FW02</strain>
        <tissue evidence="1">Leaves</tissue>
    </source>
</reference>
<evidence type="ECO:0000313" key="1">
    <source>
        <dbReference type="EMBL" id="KAK7377761.1"/>
    </source>
</evidence>
<gene>
    <name evidence="1" type="ORF">VNO80_03193</name>
</gene>
<dbReference type="Pfam" id="PF03060">
    <property type="entry name" value="NMO"/>
    <property type="match status" value="1"/>
</dbReference>
<organism evidence="1 2">
    <name type="scientific">Phaseolus coccineus</name>
    <name type="common">Scarlet runner bean</name>
    <name type="synonym">Phaseolus multiflorus</name>
    <dbReference type="NCBI Taxonomy" id="3886"/>
    <lineage>
        <taxon>Eukaryota</taxon>
        <taxon>Viridiplantae</taxon>
        <taxon>Streptophyta</taxon>
        <taxon>Embryophyta</taxon>
        <taxon>Tracheophyta</taxon>
        <taxon>Spermatophyta</taxon>
        <taxon>Magnoliopsida</taxon>
        <taxon>eudicotyledons</taxon>
        <taxon>Gunneridae</taxon>
        <taxon>Pentapetalae</taxon>
        <taxon>rosids</taxon>
        <taxon>fabids</taxon>
        <taxon>Fabales</taxon>
        <taxon>Fabaceae</taxon>
        <taxon>Papilionoideae</taxon>
        <taxon>50 kb inversion clade</taxon>
        <taxon>NPAAA clade</taxon>
        <taxon>indigoferoid/millettioid clade</taxon>
        <taxon>Phaseoleae</taxon>
        <taxon>Phaseolus</taxon>
    </lineage>
</organism>
<dbReference type="EMBL" id="JAYMYR010000002">
    <property type="protein sequence ID" value="KAK7377761.1"/>
    <property type="molecule type" value="Genomic_DNA"/>
</dbReference>
<protein>
    <submittedName>
        <fullName evidence="1">Uncharacterized protein</fullName>
    </submittedName>
</protein>
<name>A0AAN9NR88_PHACN</name>
<proteinExistence type="predicted"/>